<reference evidence="2" key="1">
    <citation type="submission" date="2022-11" db="UniProtKB">
        <authorList>
            <consortium name="WormBaseParasite"/>
        </authorList>
    </citation>
    <scope>IDENTIFICATION</scope>
</reference>
<sequence length="268" mass="31112">MAKIIHFDNALPQTFPFRQTLMKYIFKNLRTVHIRKLIKTCKLFFNKFPIALFEDLTITNFEVDEDCDMFDCMDMMHFIEASHYYFLTGRLEIWDIQISDIFDKIVGCHLKEIFLSECGSLTLQEFQILMGSQNITTIYFTNHDEPCVVDVDGKPLPLEDILEAVPKAADIKIKPCFVTSETLPKLLLNRKQKFMSLSLNNINEALDSKLFFEFMKKNAAPQASIKLKFCDAEVGDHFRMDVEEALKSWETGIAKPKFRCDGLFNNVM</sequence>
<proteinExistence type="predicted"/>
<evidence type="ECO:0000313" key="2">
    <source>
        <dbReference type="WBParaSite" id="ES5_v2.g13247.t1"/>
    </source>
</evidence>
<name>A0AC34F7W4_9BILA</name>
<organism evidence="1 2">
    <name type="scientific">Panagrolaimus sp. ES5</name>
    <dbReference type="NCBI Taxonomy" id="591445"/>
    <lineage>
        <taxon>Eukaryota</taxon>
        <taxon>Metazoa</taxon>
        <taxon>Ecdysozoa</taxon>
        <taxon>Nematoda</taxon>
        <taxon>Chromadorea</taxon>
        <taxon>Rhabditida</taxon>
        <taxon>Tylenchina</taxon>
        <taxon>Panagrolaimomorpha</taxon>
        <taxon>Panagrolaimoidea</taxon>
        <taxon>Panagrolaimidae</taxon>
        <taxon>Panagrolaimus</taxon>
    </lineage>
</organism>
<dbReference type="WBParaSite" id="ES5_v2.g13247.t1">
    <property type="protein sequence ID" value="ES5_v2.g13247.t1"/>
    <property type="gene ID" value="ES5_v2.g13247"/>
</dbReference>
<dbReference type="Proteomes" id="UP000887579">
    <property type="component" value="Unplaced"/>
</dbReference>
<protein>
    <submittedName>
        <fullName evidence="2">F-box domain-containing protein</fullName>
    </submittedName>
</protein>
<evidence type="ECO:0000313" key="1">
    <source>
        <dbReference type="Proteomes" id="UP000887579"/>
    </source>
</evidence>
<accession>A0AC34F7W4</accession>